<sequence>MSLSSALYSVLKAYPFAFSVIEADWLAVAVCGFVFSFVFFTFSRTLHAYSLLGVSSEAIRKAQLHNKTGDGKTIPLVWRQKANLDNPSKRIYATRWISRVFMSLVSALFGFTALAYLLLVFACFIINEKVTFELLLSENRFYPVCWLAGSLVAGGIVSSLVYFIFIRDVMARKDADINRVIIEKRNKHKGRTGELSDARSLQFASVPDFNPVDYFDMAAAKDAVFLGLDEKRHPITIPRKIWVKSNVQIMGSVGSGKGVLACCALAQCAGIFNDTVIVFDPKNDEFAPHVLKGQSDKFLLLDLRQGKPAQLNIFRDLSSYQLNELLVSGFSLGRRGDNADFYRDNDRQAVRMLSSQFEQGTDVAALLEAAQRLPQKVRESASGFMTLLQELCALSVLQTRDGVDLKDFILNGGCLYVVGSLRDESVIMLQKMLFVRCLQIIEERDRFHETTHVNIFLDEFKYLLSKSSLEALGTVRDKNCNILLTHQSLGDFGQCGADMKPEVAQATVTDNTPIKWIYRMKDYKVAEWASKQTGQILVDSERRNVTTETGNVELMSTDTTVFKEKRELIDTNTIQHLPDGAAVMIGVGLARIAYSKPIQAARREIALTEYPVLKQPDFLFSAGEPVSSSPENAGEIPQREEAITESVAQTHFNRESRDDNGWR</sequence>
<comment type="caution">
    <text evidence="4">The sequence shown here is derived from an EMBL/GenBank/DDBJ whole genome shotgun (WGS) entry which is preliminary data.</text>
</comment>
<organism evidence="4 5">
    <name type="scientific">Xenorhabdus innexi</name>
    <dbReference type="NCBI Taxonomy" id="290109"/>
    <lineage>
        <taxon>Bacteria</taxon>
        <taxon>Pseudomonadati</taxon>
        <taxon>Pseudomonadota</taxon>
        <taxon>Gammaproteobacteria</taxon>
        <taxon>Enterobacterales</taxon>
        <taxon>Morganellaceae</taxon>
        <taxon>Xenorhabdus</taxon>
    </lineage>
</organism>
<keyword evidence="5" id="KW-1185">Reference proteome</keyword>
<evidence type="ECO:0000313" key="5">
    <source>
        <dbReference type="Proteomes" id="UP000224871"/>
    </source>
</evidence>
<dbReference type="Pfam" id="PF12696">
    <property type="entry name" value="TraG-D_C"/>
    <property type="match status" value="1"/>
</dbReference>
<feature type="transmembrane region" description="Helical" evidence="2">
    <location>
        <begin position="25"/>
        <end position="42"/>
    </location>
</feature>
<dbReference type="Proteomes" id="UP000224871">
    <property type="component" value="Unassembled WGS sequence"/>
</dbReference>
<feature type="domain" description="TraD/TraG TraM recognition site" evidence="3">
    <location>
        <begin position="452"/>
        <end position="578"/>
    </location>
</feature>
<feature type="transmembrane region" description="Helical" evidence="2">
    <location>
        <begin position="100"/>
        <end position="126"/>
    </location>
</feature>
<keyword evidence="2" id="KW-1133">Transmembrane helix</keyword>
<evidence type="ECO:0000313" key="4">
    <source>
        <dbReference type="EMBL" id="PHM28140.1"/>
    </source>
</evidence>
<accession>A0A2G0N0B8</accession>
<evidence type="ECO:0000259" key="3">
    <source>
        <dbReference type="Pfam" id="PF12696"/>
    </source>
</evidence>
<feature type="region of interest" description="Disordered" evidence="1">
    <location>
        <begin position="623"/>
        <end position="663"/>
    </location>
</feature>
<keyword evidence="2" id="KW-0812">Transmembrane</keyword>
<protein>
    <submittedName>
        <fullName evidence="4">MobB</fullName>
    </submittedName>
</protein>
<dbReference type="EMBL" id="NIBU01000099">
    <property type="protein sequence ID" value="PHM28140.1"/>
    <property type="molecule type" value="Genomic_DNA"/>
</dbReference>
<feature type="compositionally biased region" description="Basic and acidic residues" evidence="1">
    <location>
        <begin position="652"/>
        <end position="663"/>
    </location>
</feature>
<proteinExistence type="predicted"/>
<dbReference type="InterPro" id="IPR032689">
    <property type="entry name" value="TraG-D_C"/>
</dbReference>
<dbReference type="SUPFAM" id="SSF52540">
    <property type="entry name" value="P-loop containing nucleoside triphosphate hydrolases"/>
    <property type="match status" value="1"/>
</dbReference>
<dbReference type="InterPro" id="IPR027417">
    <property type="entry name" value="P-loop_NTPase"/>
</dbReference>
<gene>
    <name evidence="4" type="ORF">Xinn_03875</name>
</gene>
<dbReference type="RefSeq" id="WP_169923630.1">
    <property type="nucleotide sequence ID" value="NZ_CAWNQC010000302.1"/>
</dbReference>
<feature type="transmembrane region" description="Helical" evidence="2">
    <location>
        <begin position="146"/>
        <end position="165"/>
    </location>
</feature>
<name>A0A2G0N0B8_9GAMM</name>
<keyword evidence="2" id="KW-0472">Membrane</keyword>
<reference evidence="4 5" key="1">
    <citation type="journal article" date="2017" name="Nat. Microbiol.">
        <title>Natural product diversity associated with the nematode symbionts Photorhabdus and Xenorhabdus.</title>
        <authorList>
            <person name="Tobias N.J."/>
            <person name="Wolff H."/>
            <person name="Djahanschiri B."/>
            <person name="Grundmann F."/>
            <person name="Kronenwerth M."/>
            <person name="Shi Y.M."/>
            <person name="Simonyi S."/>
            <person name="Grun P."/>
            <person name="Shapiro-Ilan D."/>
            <person name="Pidot S.J."/>
            <person name="Stinear T.P."/>
            <person name="Ebersberger I."/>
            <person name="Bode H.B."/>
        </authorList>
    </citation>
    <scope>NUCLEOTIDE SEQUENCE [LARGE SCALE GENOMIC DNA]</scope>
    <source>
        <strain evidence="4 5">DSM 16336</strain>
    </source>
</reference>
<dbReference type="Gene3D" id="3.40.50.300">
    <property type="entry name" value="P-loop containing nucleotide triphosphate hydrolases"/>
    <property type="match status" value="1"/>
</dbReference>
<evidence type="ECO:0000256" key="1">
    <source>
        <dbReference type="SAM" id="MobiDB-lite"/>
    </source>
</evidence>
<evidence type="ECO:0000256" key="2">
    <source>
        <dbReference type="SAM" id="Phobius"/>
    </source>
</evidence>